<name>X1HLJ4_9ZZZZ</name>
<gene>
    <name evidence="2" type="ORF">S03H2_34309</name>
</gene>
<dbReference type="Pfam" id="PF08241">
    <property type="entry name" value="Methyltransf_11"/>
    <property type="match status" value="1"/>
</dbReference>
<dbReference type="CDD" id="cd02440">
    <property type="entry name" value="AdoMet_MTases"/>
    <property type="match status" value="1"/>
</dbReference>
<feature type="non-terminal residue" evidence="2">
    <location>
        <position position="87"/>
    </location>
</feature>
<evidence type="ECO:0000259" key="1">
    <source>
        <dbReference type="Pfam" id="PF08241"/>
    </source>
</evidence>
<evidence type="ECO:0000313" key="2">
    <source>
        <dbReference type="EMBL" id="GAH54709.1"/>
    </source>
</evidence>
<accession>X1HLJ4</accession>
<dbReference type="AlphaFoldDB" id="X1HLJ4"/>
<organism evidence="2">
    <name type="scientific">marine sediment metagenome</name>
    <dbReference type="NCBI Taxonomy" id="412755"/>
    <lineage>
        <taxon>unclassified sequences</taxon>
        <taxon>metagenomes</taxon>
        <taxon>ecological metagenomes</taxon>
    </lineage>
</organism>
<dbReference type="Gene3D" id="3.40.50.150">
    <property type="entry name" value="Vaccinia Virus protein VP39"/>
    <property type="match status" value="1"/>
</dbReference>
<sequence length="87" mass="10123">MITKEGDISKSGYPDKTFDLIASTLFFHHLVKIGFQPFLKEFYRILKPGGKIAILDFSVFYPLNAITRPLKTIFRNPLREIEKSFKQ</sequence>
<dbReference type="InterPro" id="IPR013216">
    <property type="entry name" value="Methyltransf_11"/>
</dbReference>
<dbReference type="InterPro" id="IPR029063">
    <property type="entry name" value="SAM-dependent_MTases_sf"/>
</dbReference>
<comment type="caution">
    <text evidence="2">The sequence shown here is derived from an EMBL/GenBank/DDBJ whole genome shotgun (WGS) entry which is preliminary data.</text>
</comment>
<protein>
    <recommendedName>
        <fullName evidence="1">Methyltransferase type 11 domain-containing protein</fullName>
    </recommendedName>
</protein>
<dbReference type="EMBL" id="BARU01020928">
    <property type="protein sequence ID" value="GAH54709.1"/>
    <property type="molecule type" value="Genomic_DNA"/>
</dbReference>
<feature type="domain" description="Methyltransferase type 11" evidence="1">
    <location>
        <begin position="5"/>
        <end position="54"/>
    </location>
</feature>
<reference evidence="2" key="1">
    <citation type="journal article" date="2014" name="Front. Microbiol.">
        <title>High frequency of phylogenetically diverse reductive dehalogenase-homologous genes in deep subseafloor sedimentary metagenomes.</title>
        <authorList>
            <person name="Kawai M."/>
            <person name="Futagami T."/>
            <person name="Toyoda A."/>
            <person name="Takaki Y."/>
            <person name="Nishi S."/>
            <person name="Hori S."/>
            <person name="Arai W."/>
            <person name="Tsubouchi T."/>
            <person name="Morono Y."/>
            <person name="Uchiyama I."/>
            <person name="Ito T."/>
            <person name="Fujiyama A."/>
            <person name="Inagaki F."/>
            <person name="Takami H."/>
        </authorList>
    </citation>
    <scope>NUCLEOTIDE SEQUENCE</scope>
    <source>
        <strain evidence="2">Expedition CK06-06</strain>
    </source>
</reference>
<proteinExistence type="predicted"/>
<dbReference type="GO" id="GO:0008757">
    <property type="term" value="F:S-adenosylmethionine-dependent methyltransferase activity"/>
    <property type="evidence" value="ECO:0007669"/>
    <property type="project" value="InterPro"/>
</dbReference>
<dbReference type="SUPFAM" id="SSF53335">
    <property type="entry name" value="S-adenosyl-L-methionine-dependent methyltransferases"/>
    <property type="match status" value="1"/>
</dbReference>